<name>A0A6P9AES9_THRPL</name>
<dbReference type="InParanoid" id="A0A6P9AES9"/>
<dbReference type="KEGG" id="tpal:117654342"/>
<protein>
    <submittedName>
        <fullName evidence="3">Uncharacterized protein LOC117654342</fullName>
    </submittedName>
</protein>
<dbReference type="AlphaFoldDB" id="A0A6P9AES9"/>
<accession>A0A6P9AES9</accession>
<evidence type="ECO:0000313" key="3">
    <source>
        <dbReference type="RefSeq" id="XP_034256817.1"/>
    </source>
</evidence>
<evidence type="ECO:0000256" key="1">
    <source>
        <dbReference type="SAM" id="MobiDB-lite"/>
    </source>
</evidence>
<dbReference type="GeneID" id="117654342"/>
<sequence length="298" mass="32325">MDFMGFTPSYQIGHSMENLSKLSAEDDPHSTRKLEPSADEKGKGSNQTIEESNLSFESQTHDSSGSSQKVTNTVSSPINSDAVSPKLEMEPSESDIMNNDSNQSMEKGSTSFESQTHDSSGSSQEVTNTVSSPINSDAVSPKLEMEPSESDIMNNDSNQSMEKGSTSFESQTHDSSGSSQEVTNTVSSPINSDAVSPKLEMEPSESDIMNNDSNQSMEKGSTSFESQTHDSSGSSQEEALIMILIPLLLVMILDQTWSDNPGNQHGIEDPDDPDTQMTQMILTTHMDKEMTQGLRLKG</sequence>
<feature type="compositionally biased region" description="Polar residues" evidence="1">
    <location>
        <begin position="44"/>
        <end position="82"/>
    </location>
</feature>
<reference evidence="3" key="1">
    <citation type="submission" date="2025-08" db="UniProtKB">
        <authorList>
            <consortium name="RefSeq"/>
        </authorList>
    </citation>
    <scope>IDENTIFICATION</scope>
    <source>
        <tissue evidence="3">Total insect</tissue>
    </source>
</reference>
<organism evidence="3">
    <name type="scientific">Thrips palmi</name>
    <name type="common">Melon thrips</name>
    <dbReference type="NCBI Taxonomy" id="161013"/>
    <lineage>
        <taxon>Eukaryota</taxon>
        <taxon>Metazoa</taxon>
        <taxon>Ecdysozoa</taxon>
        <taxon>Arthropoda</taxon>
        <taxon>Hexapoda</taxon>
        <taxon>Insecta</taxon>
        <taxon>Pterygota</taxon>
        <taxon>Neoptera</taxon>
        <taxon>Paraneoptera</taxon>
        <taxon>Thysanoptera</taxon>
        <taxon>Terebrantia</taxon>
        <taxon>Thripoidea</taxon>
        <taxon>Thripidae</taxon>
        <taxon>Thrips</taxon>
    </lineage>
</organism>
<feature type="compositionally biased region" description="Polar residues" evidence="1">
    <location>
        <begin position="95"/>
        <end position="138"/>
    </location>
</feature>
<feature type="compositionally biased region" description="Basic and acidic residues" evidence="1">
    <location>
        <begin position="23"/>
        <end position="43"/>
    </location>
</feature>
<keyword evidence="2" id="KW-1185">Reference proteome</keyword>
<evidence type="ECO:0000313" key="2">
    <source>
        <dbReference type="Proteomes" id="UP000515158"/>
    </source>
</evidence>
<dbReference type="Proteomes" id="UP000515158">
    <property type="component" value="Unplaced"/>
</dbReference>
<proteinExistence type="predicted"/>
<gene>
    <name evidence="3" type="primary">LOC117654342</name>
</gene>
<dbReference type="RefSeq" id="XP_034256817.1">
    <property type="nucleotide sequence ID" value="XM_034400926.1"/>
</dbReference>
<feature type="compositionally biased region" description="Polar residues" evidence="1">
    <location>
        <begin position="151"/>
        <end position="194"/>
    </location>
</feature>
<feature type="compositionally biased region" description="Polar residues" evidence="1">
    <location>
        <begin position="207"/>
        <end position="235"/>
    </location>
</feature>
<feature type="region of interest" description="Disordered" evidence="1">
    <location>
        <begin position="17"/>
        <end position="235"/>
    </location>
</feature>